<dbReference type="Pfam" id="PF21205">
    <property type="entry name" value="Rep3_C"/>
    <property type="match status" value="1"/>
</dbReference>
<feature type="compositionally biased region" description="Polar residues" evidence="2">
    <location>
        <begin position="231"/>
        <end position="242"/>
    </location>
</feature>
<dbReference type="KEGG" id="amg:AMEC673_01230"/>
<accession>A0AB32ZTV4</accession>
<evidence type="ECO:0000313" key="7">
    <source>
        <dbReference type="Proteomes" id="UP000006296"/>
    </source>
</evidence>
<evidence type="ECO:0000256" key="1">
    <source>
        <dbReference type="ARBA" id="ARBA00038283"/>
    </source>
</evidence>
<evidence type="ECO:0000259" key="3">
    <source>
        <dbReference type="Pfam" id="PF01051"/>
    </source>
</evidence>
<dbReference type="EMBL" id="CP003844">
    <property type="protein sequence ID" value="AFT72948.1"/>
    <property type="molecule type" value="Genomic_DNA"/>
</dbReference>
<dbReference type="SUPFAM" id="SSF46785">
    <property type="entry name" value="Winged helix' DNA-binding domain"/>
    <property type="match status" value="2"/>
</dbReference>
<dbReference type="KEGG" id="amg:AMEC673_01210"/>
<dbReference type="GO" id="GO:0003887">
    <property type="term" value="F:DNA-directed DNA polymerase activity"/>
    <property type="evidence" value="ECO:0007669"/>
    <property type="project" value="InterPro"/>
</dbReference>
<dbReference type="KEGG" id="amg:AMEC673_01220"/>
<evidence type="ECO:0000256" key="2">
    <source>
        <dbReference type="SAM" id="MobiDB-lite"/>
    </source>
</evidence>
<evidence type="ECO:0000313" key="6">
    <source>
        <dbReference type="EMBL" id="AFT72952.1"/>
    </source>
</evidence>
<dbReference type="InterPro" id="IPR000525">
    <property type="entry name" value="Initiator_Rep_WH1"/>
</dbReference>
<gene>
    <name evidence="4" type="ordered locus">AMEC673_01210</name>
    <name evidence="5" type="ordered locus">AMEC673_01220</name>
    <name evidence="6" type="ordered locus">AMEC673_01230</name>
</gene>
<dbReference type="AlphaFoldDB" id="A0AB32ZTV4"/>
<dbReference type="Pfam" id="PF01051">
    <property type="entry name" value="Rep3_N"/>
    <property type="match status" value="1"/>
</dbReference>
<feature type="domain" description="Initiator Rep protein WH1" evidence="3">
    <location>
        <begin position="6"/>
        <end position="148"/>
    </location>
</feature>
<reference evidence="5" key="2">
    <citation type="submission" date="2012-09" db="EMBL/GenBank/DDBJ databases">
        <authorList>
            <person name="Lopez-Perez M."/>
            <person name="Gonzaga A."/>
            <person name="Martin-Cuadrado A.B."/>
            <person name="Ghai R."/>
            <person name="Rodriguez-Valera F."/>
        </authorList>
    </citation>
    <scope>NUCLEOTIDE SEQUENCE</scope>
    <source>
        <strain evidence="5">English Channel 673</strain>
    </source>
</reference>
<dbReference type="Gene3D" id="1.10.10.10">
    <property type="entry name" value="Winged helix-like DNA-binding domain superfamily/Winged helix DNA-binding domain"/>
    <property type="match status" value="2"/>
</dbReference>
<feature type="region of interest" description="Disordered" evidence="2">
    <location>
        <begin position="229"/>
        <end position="262"/>
    </location>
</feature>
<dbReference type="Proteomes" id="UP000006296">
    <property type="component" value="Chromosome"/>
</dbReference>
<sequence>MSDLMVTKSNALLDASYQLSARAQKLMLCCVAKLNPKDKPKPEMSITASEYAEILGMEMSDDVYRDLHAAADALFDAYISIREDDATMRYRWVQEDAVKHSGEGTVTLMWSNRILRHLHDLNRDFKSYHIKNIANLDTGHAIRLYELLIKFESTGWREMSLEGFKASMGIADKYPSYGELNRRVITPAVKQLNKSSNLTVKLTTKKKGRKIVGLRFDFKVDDQMQLDLEESSTAGRSKSKNLSKMADENTKNLVAKYGKKQA</sequence>
<dbReference type="EMBL" id="CP003844">
    <property type="protein sequence ID" value="AFT72950.1"/>
    <property type="molecule type" value="Genomic_DNA"/>
</dbReference>
<dbReference type="InterPro" id="IPR036388">
    <property type="entry name" value="WH-like_DNA-bd_sf"/>
</dbReference>
<dbReference type="RefSeq" id="WP_014975410.1">
    <property type="nucleotide sequence ID" value="NC_018678.1"/>
</dbReference>
<organism evidence="5 7">
    <name type="scientific">Alteromonas macleodii (strain English Channel 673)</name>
    <dbReference type="NCBI Taxonomy" id="1004788"/>
    <lineage>
        <taxon>Bacteria</taxon>
        <taxon>Pseudomonadati</taxon>
        <taxon>Pseudomonadota</taxon>
        <taxon>Gammaproteobacteria</taxon>
        <taxon>Alteromonadales</taxon>
        <taxon>Alteromonadaceae</taxon>
        <taxon>Alteromonas/Salinimonas group</taxon>
        <taxon>Alteromonas</taxon>
    </lineage>
</organism>
<evidence type="ECO:0000313" key="5">
    <source>
        <dbReference type="EMBL" id="AFT72950.1"/>
    </source>
</evidence>
<reference evidence="7" key="1">
    <citation type="journal article" date="2012" name="Sci. Rep.">
        <title>Genomes of surface isolates of Alteromonas macleodii: the life of a widespread marine opportunistic copiotroph.</title>
        <authorList>
            <person name="Lopez-Perez M."/>
            <person name="Gonzaga A."/>
            <person name="Martin-Cuadrado A.B."/>
            <person name="Onyshchenko O."/>
            <person name="Ghavidel A."/>
            <person name="Ghai R."/>
            <person name="Rodriguez-Valera F."/>
        </authorList>
    </citation>
    <scope>NUCLEOTIDE SEQUENCE [LARGE SCALE GENOMIC DNA]</scope>
    <source>
        <strain evidence="7">English Channel 673</strain>
    </source>
</reference>
<dbReference type="EMBL" id="CP003844">
    <property type="protein sequence ID" value="AFT72952.1"/>
    <property type="molecule type" value="Genomic_DNA"/>
</dbReference>
<protein>
    <submittedName>
        <fullName evidence="5">Replication initiation protein</fullName>
    </submittedName>
</protein>
<comment type="similarity">
    <text evidence="1">Belongs to the initiator RepB protein family.</text>
</comment>
<dbReference type="GO" id="GO:0006270">
    <property type="term" value="P:DNA replication initiation"/>
    <property type="evidence" value="ECO:0007669"/>
    <property type="project" value="InterPro"/>
</dbReference>
<name>A0AB32ZTV4_ALTME</name>
<dbReference type="InterPro" id="IPR036390">
    <property type="entry name" value="WH_DNA-bd_sf"/>
</dbReference>
<evidence type="ECO:0000313" key="4">
    <source>
        <dbReference type="EMBL" id="AFT72948.1"/>
    </source>
</evidence>
<proteinExistence type="inferred from homology"/>